<evidence type="ECO:0000256" key="1">
    <source>
        <dbReference type="ARBA" id="ARBA00004141"/>
    </source>
</evidence>
<evidence type="ECO:0000256" key="6">
    <source>
        <dbReference type="ARBA" id="ARBA00022882"/>
    </source>
</evidence>
<keyword evidence="2" id="KW-0813">Transport</keyword>
<feature type="transmembrane region" description="Helical" evidence="12">
    <location>
        <begin position="261"/>
        <end position="278"/>
    </location>
</feature>
<evidence type="ECO:0000256" key="9">
    <source>
        <dbReference type="ARBA" id="ARBA00023065"/>
    </source>
</evidence>
<evidence type="ECO:0000256" key="3">
    <source>
        <dbReference type="ARBA" id="ARBA00022538"/>
    </source>
</evidence>
<dbReference type="InterPro" id="IPR003131">
    <property type="entry name" value="T1-type_BTB"/>
</dbReference>
<dbReference type="SUPFAM" id="SSF81324">
    <property type="entry name" value="Voltage-gated potassium channels"/>
    <property type="match status" value="1"/>
</dbReference>
<keyword evidence="11" id="KW-0407">Ion channel</keyword>
<feature type="transmembrane region" description="Helical" evidence="12">
    <location>
        <begin position="366"/>
        <end position="384"/>
    </location>
</feature>
<keyword evidence="10 12" id="KW-0472">Membrane</keyword>
<dbReference type="PRINTS" id="PR00169">
    <property type="entry name" value="KCHANNEL"/>
</dbReference>
<dbReference type="Gene3D" id="1.20.120.350">
    <property type="entry name" value="Voltage-gated potassium channels. Chain C"/>
    <property type="match status" value="1"/>
</dbReference>
<evidence type="ECO:0000259" key="14">
    <source>
        <dbReference type="Pfam" id="PF02214"/>
    </source>
</evidence>
<dbReference type="InterPro" id="IPR028325">
    <property type="entry name" value="VG_K_chnl"/>
</dbReference>
<dbReference type="Pfam" id="PF00520">
    <property type="entry name" value="Ion_trans"/>
    <property type="match status" value="1"/>
</dbReference>
<keyword evidence="7" id="KW-0630">Potassium</keyword>
<feature type="domain" description="Ion transport" evidence="13">
    <location>
        <begin position="160"/>
        <end position="421"/>
    </location>
</feature>
<proteinExistence type="predicted"/>
<evidence type="ECO:0000259" key="13">
    <source>
        <dbReference type="Pfam" id="PF00520"/>
    </source>
</evidence>
<dbReference type="InterPro" id="IPR027359">
    <property type="entry name" value="Volt_channel_dom_sf"/>
</dbReference>
<evidence type="ECO:0000256" key="5">
    <source>
        <dbReference type="ARBA" id="ARBA00022826"/>
    </source>
</evidence>
<dbReference type="OrthoDB" id="6064518at2759"/>
<dbReference type="InterPro" id="IPR005821">
    <property type="entry name" value="Ion_trans_dom"/>
</dbReference>
<dbReference type="EMBL" id="CAJPWZ010001443">
    <property type="protein sequence ID" value="CAG2215444.1"/>
    <property type="molecule type" value="Genomic_DNA"/>
</dbReference>
<sequence>MEKVIYTINNKGDKFEISKIILDKISCNGSSAGRQIISAFTEDKTVVDFHFQRHSTCTSNILDFIRGDLLHIPADVCPKKFRQEMEFWGIPENEIATCCLTKYQSFLDDEKTFRVLQRDENERHARKERVHVLSKGKGWKAIQAKMWQVMEYPSTSVMAKIFMVFSNLIVLLSLFILVASTSPMFYESLTEGEWEEYLNEIEKEKYGWKEAGSFNETIIDLLPDLTSRVECLDYLELITIVYFTIEIICRIVFFPLTWKDFLNFFIVVDAVSLIVMYVDMIANEVDKREKYEDTFVEAVKSLQIIRVMRLFRLLKHVSSFRILVFTIRASLKDLLLMLLCLLTAVLIFSSLAFFTRDPAFTSIPQASWWAIVTLTTVGYGDIVPKTLPARLVASACAVIGVCMLAILIPSLVNNFMLFNSQLNVMQQKKKTKNEAFLENTVLPVDSKLEL</sequence>
<keyword evidence="8 12" id="KW-1133">Transmembrane helix</keyword>
<evidence type="ECO:0000256" key="11">
    <source>
        <dbReference type="ARBA" id="ARBA00023303"/>
    </source>
</evidence>
<dbReference type="GO" id="GO:0051260">
    <property type="term" value="P:protein homooligomerization"/>
    <property type="evidence" value="ECO:0007669"/>
    <property type="project" value="InterPro"/>
</dbReference>
<evidence type="ECO:0000256" key="2">
    <source>
        <dbReference type="ARBA" id="ARBA00022448"/>
    </source>
</evidence>
<protein>
    <submittedName>
        <fullName evidence="15">Uncharacterized protein</fullName>
    </submittedName>
</protein>
<feature type="transmembrane region" description="Helical" evidence="12">
    <location>
        <begin position="157"/>
        <end position="179"/>
    </location>
</feature>
<dbReference type="GO" id="GO:0008076">
    <property type="term" value="C:voltage-gated potassium channel complex"/>
    <property type="evidence" value="ECO:0007669"/>
    <property type="project" value="InterPro"/>
</dbReference>
<evidence type="ECO:0000256" key="10">
    <source>
        <dbReference type="ARBA" id="ARBA00023136"/>
    </source>
</evidence>
<feature type="transmembrane region" description="Helical" evidence="12">
    <location>
        <begin position="334"/>
        <end position="354"/>
    </location>
</feature>
<evidence type="ECO:0000256" key="12">
    <source>
        <dbReference type="SAM" id="Phobius"/>
    </source>
</evidence>
<dbReference type="Gene3D" id="3.30.710.10">
    <property type="entry name" value="Potassium Channel Kv1.1, Chain A"/>
    <property type="match status" value="1"/>
</dbReference>
<dbReference type="InterPro" id="IPR003974">
    <property type="entry name" value="K_chnl_volt-dep_Kv3"/>
</dbReference>
<reference evidence="15" key="1">
    <citation type="submission" date="2021-03" db="EMBL/GenBank/DDBJ databases">
        <authorList>
            <person name="Bekaert M."/>
        </authorList>
    </citation>
    <scope>NUCLEOTIDE SEQUENCE</scope>
</reference>
<dbReference type="GO" id="GO:0001508">
    <property type="term" value="P:action potential"/>
    <property type="evidence" value="ECO:0007669"/>
    <property type="project" value="TreeGrafter"/>
</dbReference>
<comment type="subcellular location">
    <subcellularLocation>
        <location evidence="1">Membrane</location>
        <topology evidence="1">Multi-pass membrane protein</topology>
    </subcellularLocation>
</comment>
<evidence type="ECO:0000256" key="4">
    <source>
        <dbReference type="ARBA" id="ARBA00022692"/>
    </source>
</evidence>
<keyword evidence="6" id="KW-0851">Voltage-gated channel</keyword>
<keyword evidence="5" id="KW-0631">Potassium channel</keyword>
<dbReference type="InterPro" id="IPR011333">
    <property type="entry name" value="SKP1/BTB/POZ_sf"/>
</dbReference>
<keyword evidence="4 12" id="KW-0812">Transmembrane</keyword>
<dbReference type="GO" id="GO:0005249">
    <property type="term" value="F:voltage-gated potassium channel activity"/>
    <property type="evidence" value="ECO:0007669"/>
    <property type="project" value="InterPro"/>
</dbReference>
<keyword evidence="16" id="KW-1185">Reference proteome</keyword>
<dbReference type="Proteomes" id="UP000683360">
    <property type="component" value="Unassembled WGS sequence"/>
</dbReference>
<organism evidence="15 16">
    <name type="scientific">Mytilus edulis</name>
    <name type="common">Blue mussel</name>
    <dbReference type="NCBI Taxonomy" id="6550"/>
    <lineage>
        <taxon>Eukaryota</taxon>
        <taxon>Metazoa</taxon>
        <taxon>Spiralia</taxon>
        <taxon>Lophotrochozoa</taxon>
        <taxon>Mollusca</taxon>
        <taxon>Bivalvia</taxon>
        <taxon>Autobranchia</taxon>
        <taxon>Pteriomorphia</taxon>
        <taxon>Mytilida</taxon>
        <taxon>Mytiloidea</taxon>
        <taxon>Mytilidae</taxon>
        <taxon>Mytilinae</taxon>
        <taxon>Mytilus</taxon>
    </lineage>
</organism>
<evidence type="ECO:0000313" key="15">
    <source>
        <dbReference type="EMBL" id="CAG2215444.1"/>
    </source>
</evidence>
<feature type="transmembrane region" description="Helical" evidence="12">
    <location>
        <begin position="391"/>
        <end position="412"/>
    </location>
</feature>
<dbReference type="SUPFAM" id="SSF54695">
    <property type="entry name" value="POZ domain"/>
    <property type="match status" value="1"/>
</dbReference>
<comment type="caution">
    <text evidence="15">The sequence shown here is derived from an EMBL/GenBank/DDBJ whole genome shotgun (WGS) entry which is preliminary data.</text>
</comment>
<dbReference type="PRINTS" id="PR01498">
    <property type="entry name" value="SHAWCHANNEL"/>
</dbReference>
<name>A0A8S3SAP9_MYTED</name>
<gene>
    <name evidence="15" type="ORF">MEDL_29235</name>
</gene>
<feature type="domain" description="Potassium channel tetramerisation-type BTB" evidence="14">
    <location>
        <begin position="8"/>
        <end position="98"/>
    </location>
</feature>
<dbReference type="Gene3D" id="1.10.287.70">
    <property type="match status" value="1"/>
</dbReference>
<accession>A0A8S3SAP9</accession>
<dbReference type="Pfam" id="PF02214">
    <property type="entry name" value="BTB_2"/>
    <property type="match status" value="1"/>
</dbReference>
<feature type="transmembrane region" description="Helical" evidence="12">
    <location>
        <begin position="234"/>
        <end position="254"/>
    </location>
</feature>
<dbReference type="AlphaFoldDB" id="A0A8S3SAP9"/>
<dbReference type="FunFam" id="1.10.287.70:FF:000028">
    <property type="entry name" value="potassium voltage-gated channel subfamily D member 3"/>
    <property type="match status" value="1"/>
</dbReference>
<evidence type="ECO:0000313" key="16">
    <source>
        <dbReference type="Proteomes" id="UP000683360"/>
    </source>
</evidence>
<dbReference type="PANTHER" id="PTHR11537">
    <property type="entry name" value="VOLTAGE-GATED POTASSIUM CHANNEL"/>
    <property type="match status" value="1"/>
</dbReference>
<keyword evidence="3" id="KW-0633">Potassium transport</keyword>
<evidence type="ECO:0000256" key="8">
    <source>
        <dbReference type="ARBA" id="ARBA00022989"/>
    </source>
</evidence>
<dbReference type="PANTHER" id="PTHR11537:SF254">
    <property type="entry name" value="POTASSIUM VOLTAGE-GATED CHANNEL PROTEIN SHAB"/>
    <property type="match status" value="1"/>
</dbReference>
<keyword evidence="9" id="KW-0406">Ion transport</keyword>
<evidence type="ECO:0000256" key="7">
    <source>
        <dbReference type="ARBA" id="ARBA00022958"/>
    </source>
</evidence>